<dbReference type="Proteomes" id="UP000315751">
    <property type="component" value="Unassembled WGS sequence"/>
</dbReference>
<dbReference type="PROSITE" id="PS50928">
    <property type="entry name" value="ABC_TM1"/>
    <property type="match status" value="1"/>
</dbReference>
<dbReference type="EMBL" id="VITR01000003">
    <property type="protein sequence ID" value="TWB44201.1"/>
    <property type="molecule type" value="Genomic_DNA"/>
</dbReference>
<sequence length="333" mass="36375">MPAQDPSQSSPVPAGAAAGLPPVAPRTLKDRVLGVTRRLGLTGRGGVILGPYAWLVLFFFIPFLIVLKISVAEPAVGIPPFTKLVEWVDGGLDLHIRFSGFQALFDDDLYLLAYLNSLKIAFVSTLCCLVIGYPMAYAIATAPEKRRGPLLMLIILPFWTSFLIRVYAWMSILKDEGLLNNLLMGLGLIHEPLKILYSDLAVYIGITYSYLPFMILPLYATLEKMDHTLLEAAADLGARPWKSFLTITLPLSLPGIVAGSLLVFIPAVGEFVIPSLLGGSDTLMIGRELWNLFFNSRDWPSASAVAIALLAFLVGPIMIFQHFQGRDQDKGAA</sequence>
<keyword evidence="12" id="KW-1185">Reference proteome</keyword>
<dbReference type="PANTHER" id="PTHR42929">
    <property type="entry name" value="INNER MEMBRANE ABC TRANSPORTER PERMEASE PROTEIN YDCU-RELATED-RELATED"/>
    <property type="match status" value="1"/>
</dbReference>
<dbReference type="SUPFAM" id="SSF161098">
    <property type="entry name" value="MetI-like"/>
    <property type="match status" value="1"/>
</dbReference>
<dbReference type="Gene3D" id="1.10.3720.10">
    <property type="entry name" value="MetI-like"/>
    <property type="match status" value="1"/>
</dbReference>
<dbReference type="CDD" id="cd06261">
    <property type="entry name" value="TM_PBP2"/>
    <property type="match status" value="1"/>
</dbReference>
<evidence type="ECO:0000256" key="2">
    <source>
        <dbReference type="ARBA" id="ARBA00007069"/>
    </source>
</evidence>
<evidence type="ECO:0000313" key="12">
    <source>
        <dbReference type="Proteomes" id="UP000315751"/>
    </source>
</evidence>
<evidence type="ECO:0000313" key="11">
    <source>
        <dbReference type="EMBL" id="TWB44201.1"/>
    </source>
</evidence>
<evidence type="ECO:0000256" key="3">
    <source>
        <dbReference type="ARBA" id="ARBA00022448"/>
    </source>
</evidence>
<evidence type="ECO:0000256" key="8">
    <source>
        <dbReference type="RuleBase" id="RU363032"/>
    </source>
</evidence>
<dbReference type="Pfam" id="PF00528">
    <property type="entry name" value="BPD_transp_1"/>
    <property type="match status" value="1"/>
</dbReference>
<dbReference type="InterPro" id="IPR035906">
    <property type="entry name" value="MetI-like_sf"/>
</dbReference>
<evidence type="ECO:0000256" key="5">
    <source>
        <dbReference type="ARBA" id="ARBA00022692"/>
    </source>
</evidence>
<keyword evidence="7 8" id="KW-0472">Membrane</keyword>
<protein>
    <submittedName>
        <fullName evidence="11">Putrescine transport system permease protein</fullName>
    </submittedName>
</protein>
<feature type="transmembrane region" description="Helical" evidence="8">
    <location>
        <begin position="120"/>
        <end position="138"/>
    </location>
</feature>
<dbReference type="PANTHER" id="PTHR42929:SF3">
    <property type="entry name" value="PUTRESCINE TRANSPORT SYSTEM PERMEASE PROTEIN POTH"/>
    <property type="match status" value="1"/>
</dbReference>
<feature type="transmembrane region" description="Helical" evidence="8">
    <location>
        <begin position="200"/>
        <end position="222"/>
    </location>
</feature>
<dbReference type="AlphaFoldDB" id="A0A560HDS0"/>
<evidence type="ECO:0000256" key="6">
    <source>
        <dbReference type="ARBA" id="ARBA00022989"/>
    </source>
</evidence>
<comment type="caution">
    <text evidence="11">The sequence shown here is derived from an EMBL/GenBank/DDBJ whole genome shotgun (WGS) entry which is preliminary data.</text>
</comment>
<feature type="compositionally biased region" description="Polar residues" evidence="9">
    <location>
        <begin position="1"/>
        <end position="10"/>
    </location>
</feature>
<evidence type="ECO:0000256" key="9">
    <source>
        <dbReference type="SAM" id="MobiDB-lite"/>
    </source>
</evidence>
<evidence type="ECO:0000256" key="1">
    <source>
        <dbReference type="ARBA" id="ARBA00004651"/>
    </source>
</evidence>
<accession>A0A560HDS0</accession>
<feature type="domain" description="ABC transmembrane type-1" evidence="10">
    <location>
        <begin position="114"/>
        <end position="320"/>
    </location>
</feature>
<comment type="similarity">
    <text evidence="2">Belongs to the binding-protein-dependent transport system permease family. CysTW subfamily.</text>
</comment>
<keyword evidence="3 8" id="KW-0813">Transport</keyword>
<reference evidence="11 12" key="1">
    <citation type="submission" date="2019-06" db="EMBL/GenBank/DDBJ databases">
        <title>Genomic Encyclopedia of Type Strains, Phase IV (KMG-V): Genome sequencing to study the core and pangenomes of soil and plant-associated prokaryotes.</title>
        <authorList>
            <person name="Whitman W."/>
        </authorList>
    </citation>
    <scope>NUCLEOTIDE SEQUENCE [LARGE SCALE GENOMIC DNA]</scope>
    <source>
        <strain evidence="11 12">BR 11622</strain>
    </source>
</reference>
<gene>
    <name evidence="11" type="ORF">FBZ90_103107</name>
</gene>
<dbReference type="GO" id="GO:0005886">
    <property type="term" value="C:plasma membrane"/>
    <property type="evidence" value="ECO:0007669"/>
    <property type="project" value="UniProtKB-SubCell"/>
</dbReference>
<feature type="transmembrane region" description="Helical" evidence="8">
    <location>
        <begin position="150"/>
        <end position="170"/>
    </location>
</feature>
<evidence type="ECO:0000259" key="10">
    <source>
        <dbReference type="PROSITE" id="PS50928"/>
    </source>
</evidence>
<feature type="compositionally biased region" description="Low complexity" evidence="9">
    <location>
        <begin position="11"/>
        <end position="21"/>
    </location>
</feature>
<keyword evidence="6 8" id="KW-1133">Transmembrane helix</keyword>
<organism evidence="11 12">
    <name type="scientific">Nitrospirillum amazonense</name>
    <dbReference type="NCBI Taxonomy" id="28077"/>
    <lineage>
        <taxon>Bacteria</taxon>
        <taxon>Pseudomonadati</taxon>
        <taxon>Pseudomonadota</taxon>
        <taxon>Alphaproteobacteria</taxon>
        <taxon>Rhodospirillales</taxon>
        <taxon>Azospirillaceae</taxon>
        <taxon>Nitrospirillum</taxon>
    </lineage>
</organism>
<dbReference type="GO" id="GO:0055085">
    <property type="term" value="P:transmembrane transport"/>
    <property type="evidence" value="ECO:0007669"/>
    <property type="project" value="InterPro"/>
</dbReference>
<feature type="transmembrane region" description="Helical" evidence="8">
    <location>
        <begin position="47"/>
        <end position="67"/>
    </location>
</feature>
<evidence type="ECO:0000256" key="4">
    <source>
        <dbReference type="ARBA" id="ARBA00022475"/>
    </source>
</evidence>
<evidence type="ECO:0000256" key="7">
    <source>
        <dbReference type="ARBA" id="ARBA00023136"/>
    </source>
</evidence>
<feature type="region of interest" description="Disordered" evidence="9">
    <location>
        <begin position="1"/>
        <end position="22"/>
    </location>
</feature>
<comment type="subcellular location">
    <subcellularLocation>
        <location evidence="1 8">Cell membrane</location>
        <topology evidence="1 8">Multi-pass membrane protein</topology>
    </subcellularLocation>
</comment>
<proteinExistence type="inferred from homology"/>
<keyword evidence="4" id="KW-1003">Cell membrane</keyword>
<dbReference type="InterPro" id="IPR000515">
    <property type="entry name" value="MetI-like"/>
</dbReference>
<feature type="transmembrane region" description="Helical" evidence="8">
    <location>
        <begin position="243"/>
        <end position="268"/>
    </location>
</feature>
<keyword evidence="5 8" id="KW-0812">Transmembrane</keyword>
<feature type="transmembrane region" description="Helical" evidence="8">
    <location>
        <begin position="299"/>
        <end position="320"/>
    </location>
</feature>
<name>A0A560HDS0_9PROT</name>